<name>A0A9D3ZL14_9ROSI</name>
<gene>
    <name evidence="1" type="ORF">J1N35_037555</name>
</gene>
<keyword evidence="2" id="KW-1185">Reference proteome</keyword>
<evidence type="ECO:0000313" key="1">
    <source>
        <dbReference type="EMBL" id="KAH1046771.1"/>
    </source>
</evidence>
<dbReference type="AlphaFoldDB" id="A0A9D3ZL14"/>
<reference evidence="1 2" key="1">
    <citation type="journal article" date="2021" name="Plant Biotechnol. J.">
        <title>Multi-omics assisted identification of the key and species-specific regulatory components of drought-tolerant mechanisms in Gossypium stocksii.</title>
        <authorList>
            <person name="Yu D."/>
            <person name="Ke L."/>
            <person name="Zhang D."/>
            <person name="Wu Y."/>
            <person name="Sun Y."/>
            <person name="Mei J."/>
            <person name="Sun J."/>
            <person name="Sun Y."/>
        </authorList>
    </citation>
    <scope>NUCLEOTIDE SEQUENCE [LARGE SCALE GENOMIC DNA]</scope>
    <source>
        <strain evidence="2">cv. E1</strain>
        <tissue evidence="1">Leaf</tissue>
    </source>
</reference>
<dbReference type="Proteomes" id="UP000828251">
    <property type="component" value="Unassembled WGS sequence"/>
</dbReference>
<organism evidence="1 2">
    <name type="scientific">Gossypium stocksii</name>
    <dbReference type="NCBI Taxonomy" id="47602"/>
    <lineage>
        <taxon>Eukaryota</taxon>
        <taxon>Viridiplantae</taxon>
        <taxon>Streptophyta</taxon>
        <taxon>Embryophyta</taxon>
        <taxon>Tracheophyta</taxon>
        <taxon>Spermatophyta</taxon>
        <taxon>Magnoliopsida</taxon>
        <taxon>eudicotyledons</taxon>
        <taxon>Gunneridae</taxon>
        <taxon>Pentapetalae</taxon>
        <taxon>rosids</taxon>
        <taxon>malvids</taxon>
        <taxon>Malvales</taxon>
        <taxon>Malvaceae</taxon>
        <taxon>Malvoideae</taxon>
        <taxon>Gossypium</taxon>
    </lineage>
</organism>
<dbReference type="EMBL" id="JAIQCV010000011">
    <property type="protein sequence ID" value="KAH1046771.1"/>
    <property type="molecule type" value="Genomic_DNA"/>
</dbReference>
<comment type="caution">
    <text evidence="1">The sequence shown here is derived from an EMBL/GenBank/DDBJ whole genome shotgun (WGS) entry which is preliminary data.</text>
</comment>
<accession>A0A9D3ZL14</accession>
<proteinExistence type="predicted"/>
<evidence type="ECO:0000313" key="2">
    <source>
        <dbReference type="Proteomes" id="UP000828251"/>
    </source>
</evidence>
<sequence length="72" mass="7735">MSQGSSSKAMTLVLVGNGLVVPALKFKHSKVSVNWDFPPGCGRVAAPSSRSSSDAQEFLALYVIRCVIIYYV</sequence>
<protein>
    <submittedName>
        <fullName evidence="1">Uncharacterized protein</fullName>
    </submittedName>
</protein>